<feature type="disulfide bond" evidence="4">
    <location>
        <begin position="182"/>
        <end position="209"/>
    </location>
</feature>
<evidence type="ECO:0000256" key="1">
    <source>
        <dbReference type="ARBA" id="ARBA00022729"/>
    </source>
</evidence>
<dbReference type="Gene3D" id="2.10.70.10">
    <property type="entry name" value="Complement Module, domain 1"/>
    <property type="match status" value="3"/>
</dbReference>
<dbReference type="CDD" id="cd00033">
    <property type="entry name" value="CCP"/>
    <property type="match status" value="3"/>
</dbReference>
<keyword evidence="2" id="KW-0677">Repeat</keyword>
<dbReference type="PROSITE" id="PS50923">
    <property type="entry name" value="SUSHI"/>
    <property type="match status" value="3"/>
</dbReference>
<proteinExistence type="predicted"/>
<dbReference type="PANTHER" id="PTHR45656:SF4">
    <property type="entry name" value="PROTEIN CBR-CLEC-78"/>
    <property type="match status" value="1"/>
</dbReference>
<comment type="caution">
    <text evidence="4">Lacks conserved residue(s) required for the propagation of feature annotation.</text>
</comment>
<dbReference type="InterPro" id="IPR051277">
    <property type="entry name" value="SEZ6_CSMD_C4BPB_Regulators"/>
</dbReference>
<name>A0A3Q2YVS6_HIPCM</name>
<evidence type="ECO:0000259" key="6">
    <source>
        <dbReference type="PROSITE" id="PS50923"/>
    </source>
</evidence>
<dbReference type="SMART" id="SM00032">
    <property type="entry name" value="CCP"/>
    <property type="match status" value="3"/>
</dbReference>
<dbReference type="AlphaFoldDB" id="A0A3Q2YVS6"/>
<evidence type="ECO:0000313" key="7">
    <source>
        <dbReference type="Ensembl" id="ENSHCOP00000017737.1"/>
    </source>
</evidence>
<feature type="chain" id="PRO_5018550091" evidence="5">
    <location>
        <begin position="32"/>
        <end position="293"/>
    </location>
</feature>
<dbReference type="STRING" id="109280.ENSHCOP00000017737"/>
<dbReference type="Pfam" id="PF00084">
    <property type="entry name" value="Sushi"/>
    <property type="match status" value="3"/>
</dbReference>
<reference evidence="7" key="2">
    <citation type="submission" date="2025-09" db="UniProtKB">
        <authorList>
            <consortium name="Ensembl"/>
        </authorList>
    </citation>
    <scope>IDENTIFICATION</scope>
</reference>
<evidence type="ECO:0000256" key="2">
    <source>
        <dbReference type="ARBA" id="ARBA00022737"/>
    </source>
</evidence>
<dbReference type="GeneTree" id="ENSGT00940000161110"/>
<protein>
    <submittedName>
        <fullName evidence="7">CD55 molecule (Cromer blood group)</fullName>
    </submittedName>
</protein>
<feature type="domain" description="Sushi" evidence="6">
    <location>
        <begin position="94"/>
        <end position="150"/>
    </location>
</feature>
<accession>A0A3Q2YVS6</accession>
<dbReference type="Proteomes" id="UP000264820">
    <property type="component" value="Unplaced"/>
</dbReference>
<evidence type="ECO:0000256" key="4">
    <source>
        <dbReference type="PROSITE-ProRule" id="PRU00302"/>
    </source>
</evidence>
<dbReference type="OMA" id="PVMAYCE"/>
<dbReference type="Ensembl" id="ENSHCOT00000013044.1">
    <property type="protein sequence ID" value="ENSHCOP00000017737.1"/>
    <property type="gene ID" value="ENSHCOG00000001754.1"/>
</dbReference>
<dbReference type="InterPro" id="IPR000436">
    <property type="entry name" value="Sushi_SCR_CCP_dom"/>
</dbReference>
<evidence type="ECO:0000313" key="8">
    <source>
        <dbReference type="Proteomes" id="UP000264820"/>
    </source>
</evidence>
<organism evidence="7 8">
    <name type="scientific">Hippocampus comes</name>
    <name type="common">Tiger tail seahorse</name>
    <dbReference type="NCBI Taxonomy" id="109280"/>
    <lineage>
        <taxon>Eukaryota</taxon>
        <taxon>Metazoa</taxon>
        <taxon>Chordata</taxon>
        <taxon>Craniata</taxon>
        <taxon>Vertebrata</taxon>
        <taxon>Euteleostomi</taxon>
        <taxon>Actinopterygii</taxon>
        <taxon>Neopterygii</taxon>
        <taxon>Teleostei</taxon>
        <taxon>Neoteleostei</taxon>
        <taxon>Acanthomorphata</taxon>
        <taxon>Syngnathiaria</taxon>
        <taxon>Syngnathiformes</taxon>
        <taxon>Syngnathoidei</taxon>
        <taxon>Syngnathidae</taxon>
        <taxon>Hippocampus</taxon>
    </lineage>
</organism>
<reference evidence="7" key="1">
    <citation type="submission" date="2025-08" db="UniProtKB">
        <authorList>
            <consortium name="Ensembl"/>
        </authorList>
    </citation>
    <scope>IDENTIFICATION</scope>
</reference>
<feature type="disulfide bond" evidence="4">
    <location>
        <begin position="64"/>
        <end position="91"/>
    </location>
</feature>
<evidence type="ECO:0000256" key="3">
    <source>
        <dbReference type="ARBA" id="ARBA00023157"/>
    </source>
</evidence>
<dbReference type="InterPro" id="IPR035976">
    <property type="entry name" value="Sushi/SCR/CCP_sf"/>
</dbReference>
<keyword evidence="3 4" id="KW-1015">Disulfide bond</keyword>
<keyword evidence="1 5" id="KW-0732">Signal</keyword>
<feature type="domain" description="Sushi" evidence="6">
    <location>
        <begin position="151"/>
        <end position="211"/>
    </location>
</feature>
<feature type="disulfide bond" evidence="4">
    <location>
        <begin position="153"/>
        <end position="196"/>
    </location>
</feature>
<keyword evidence="8" id="KW-1185">Reference proteome</keyword>
<dbReference type="SUPFAM" id="SSF57535">
    <property type="entry name" value="Complement control module/SCR domain"/>
    <property type="match status" value="3"/>
</dbReference>
<dbReference type="PANTHER" id="PTHR45656">
    <property type="entry name" value="PROTEIN CBR-CLEC-78"/>
    <property type="match status" value="1"/>
</dbReference>
<feature type="signal peptide" evidence="5">
    <location>
        <begin position="1"/>
        <end position="31"/>
    </location>
</feature>
<keyword evidence="4" id="KW-0768">Sushi</keyword>
<evidence type="ECO:0000256" key="5">
    <source>
        <dbReference type="SAM" id="SignalP"/>
    </source>
</evidence>
<feature type="domain" description="Sushi" evidence="6">
    <location>
        <begin position="31"/>
        <end position="93"/>
    </location>
</feature>
<sequence>MEFFFLLGRSTNLKLTSLLFFCCCFVWRSEADCGRPQRGQNSVFTDQAHLMNKFPEGSSVTLECSNGYEKETGSEVITCQNGNWTQVELICKKRDCGVPKPQPNMIFDTTAGTLFGDVAQVTCDKGYEISGSSFRQCFSRGWIGRSECHIITCNQPAEVSNGKNSWDSQDLPTYGQVILYNCDEGYTLIGNGSILCNETGQYDSPPPECKVLSATTMTSSAAAYRDKIIRGGTEVTTRRDDTHTMTMAGEEGTANNVTSSPSSFFHETHDVVTDAKKDLDYLPVILSVACGTL</sequence>